<dbReference type="SUPFAM" id="SSF63748">
    <property type="entry name" value="Tudor/PWWP/MBT"/>
    <property type="match status" value="3"/>
</dbReference>
<dbReference type="OrthoDB" id="5800688at2759"/>
<dbReference type="PANTHER" id="PTHR12247">
    <property type="entry name" value="POLYCOMB GROUP PROTEIN"/>
    <property type="match status" value="1"/>
</dbReference>
<dbReference type="Gene3D" id="2.30.30.140">
    <property type="match status" value="4"/>
</dbReference>
<dbReference type="InterPro" id="IPR038603">
    <property type="entry name" value="Znf_FCS_sf"/>
</dbReference>
<dbReference type="InterPro" id="IPR050548">
    <property type="entry name" value="PcG_chromatin_remod_factors"/>
</dbReference>
<dbReference type="GO" id="GO:0003682">
    <property type="term" value="F:chromatin binding"/>
    <property type="evidence" value="ECO:0007669"/>
    <property type="project" value="TreeGrafter"/>
</dbReference>
<dbReference type="Gene3D" id="3.30.60.160">
    <property type="match status" value="1"/>
</dbReference>
<dbReference type="AlphaFoldDB" id="A0A9D4P040"/>
<evidence type="ECO:0000256" key="2">
    <source>
        <dbReference type="SAM" id="MobiDB-lite"/>
    </source>
</evidence>
<reference evidence="3" key="1">
    <citation type="submission" date="2020-06" db="EMBL/GenBank/DDBJ databases">
        <authorList>
            <person name="Ji K."/>
            <person name="Li J."/>
        </authorList>
    </citation>
    <scope>NUCLEOTIDE SEQUENCE</scope>
    <source>
        <strain evidence="3">JKM2019</strain>
        <tissue evidence="3">Whole body</tissue>
    </source>
</reference>
<dbReference type="SMART" id="SM00561">
    <property type="entry name" value="MBT"/>
    <property type="match status" value="2"/>
</dbReference>
<evidence type="ECO:0000313" key="3">
    <source>
        <dbReference type="EMBL" id="KAH7641553.1"/>
    </source>
</evidence>
<dbReference type="PANTHER" id="PTHR12247:SF131">
    <property type="entry name" value="LD05287P"/>
    <property type="match status" value="1"/>
</dbReference>
<dbReference type="Pfam" id="PF02820">
    <property type="entry name" value="MBT"/>
    <property type="match status" value="3"/>
</dbReference>
<feature type="region of interest" description="Disordered" evidence="2">
    <location>
        <begin position="725"/>
        <end position="752"/>
    </location>
</feature>
<dbReference type="GO" id="GO:0005634">
    <property type="term" value="C:nucleus"/>
    <property type="evidence" value="ECO:0007669"/>
    <property type="project" value="InterPro"/>
</dbReference>
<protein>
    <submittedName>
        <fullName evidence="3">Uncharacterized protein</fullName>
    </submittedName>
</protein>
<name>A0A9D4P040_DERFA</name>
<dbReference type="InterPro" id="IPR004092">
    <property type="entry name" value="Mbt"/>
</dbReference>
<dbReference type="GO" id="GO:0045892">
    <property type="term" value="P:negative regulation of DNA-templated transcription"/>
    <property type="evidence" value="ECO:0007669"/>
    <property type="project" value="TreeGrafter"/>
</dbReference>
<accession>A0A9D4P040</accession>
<proteinExistence type="predicted"/>
<keyword evidence="1" id="KW-0677">Repeat</keyword>
<reference evidence="3" key="2">
    <citation type="journal article" date="2021" name="World Allergy Organ. J.">
        <title>Chromosome-level assembly of Dermatophagoides farinae genome and transcriptome reveals two novel allergens Der f 37 and Der f 39.</title>
        <authorList>
            <person name="Chen J."/>
            <person name="Cai Z."/>
            <person name="Fan D."/>
            <person name="Hu J."/>
            <person name="Hou Y."/>
            <person name="He Y."/>
            <person name="Zhang Z."/>
            <person name="Zhao Z."/>
            <person name="Gao P."/>
            <person name="Hu W."/>
            <person name="Sun J."/>
            <person name="Li J."/>
            <person name="Ji K."/>
        </authorList>
    </citation>
    <scope>NUCLEOTIDE SEQUENCE</scope>
    <source>
        <strain evidence="3">JKM2019</strain>
    </source>
</reference>
<dbReference type="EMBL" id="SDOV01000004">
    <property type="protein sequence ID" value="KAH7641553.1"/>
    <property type="molecule type" value="Genomic_DNA"/>
</dbReference>
<gene>
    <name evidence="3" type="ORF">HUG17_4598</name>
</gene>
<sequence length="900" mass="104228">MAKESLPLQMMEIDHPDPIRDGWQRCLYCHKIGIKDSFYGKNKDCCSNECLKNYQNFIDDNRRSSNVATTTTMTTTTNSNSLLAGAPNDPQVFQRRFTKVMPIQKNINTILKMKNAQARKTKLSPLDTDLDENTFIPLQTMIECGMFHQVNSLHMAFELHLFAPVRAFKHTPMNDCWDDLFKNRVVVDVRQPYRDQFWRAELVTSFGYFLKCRYLGPGPGQGNSFFLANPRTRKLLPIIERNADGRLIKRQYVQPNFMRLATIDHIFQLSKNVTTLDKNLHESFEDCILSNQYDMNLFYETIDPMDASRFLICKIISRFGDWLLVHYEYPDSDFRHSKTVWVHPKIGFFRTLGWSQLVGYPVYAPNTYISLSLYTLTKYESLIDEYLVKSGLFPFEPNSQNNFQNGSYLELLDPFSHRMKIAMVVRKLRFGFIVLEFEDQSLINPEKLTQLVQHVTSPLLFPIGFCHRNSIPLYVSNEIRFNPKMTNLAQKMANKAAQPICFPLLNNNNNVFKQGMILETFNMVGKGIISYAMIDRVVDRLISLRFINQEPSFQMWAEYTSPHIRPFGFTHMLEIDFKSPAVALHIDNIKFADLHTKINNFKTSLRDYIRSMNPQLIREVSLVNNKNTISTTMRSTSIPSASLCSTAKTSTASSTPIMTYTNPNSHQIVYKVHGTDFGRFGNMIIRTAPENKRGNYVHFPSIKIDTTKTIPENYPNRSRQSLAKIFSRDPVSTNNNDNDSATTINGDNQNNNQENVEEISSVKKVKYDYSDLKKKENFGYNIDEDITEGISKQKLFLEFKEKIFKLAEIRKPNLDGLSEKPLEWTAEDVQFFMKNNLTDFEDFKFNSSLDINGRKFLQMDHNEFNESLLESSMSSAIQLHILKVGLIEHFKLDLNEIFQN</sequence>
<evidence type="ECO:0000256" key="1">
    <source>
        <dbReference type="ARBA" id="ARBA00022737"/>
    </source>
</evidence>
<organism evidence="3">
    <name type="scientific">Dermatophagoides farinae</name>
    <name type="common">American house dust mite</name>
    <dbReference type="NCBI Taxonomy" id="6954"/>
    <lineage>
        <taxon>Eukaryota</taxon>
        <taxon>Metazoa</taxon>
        <taxon>Ecdysozoa</taxon>
        <taxon>Arthropoda</taxon>
        <taxon>Chelicerata</taxon>
        <taxon>Arachnida</taxon>
        <taxon>Acari</taxon>
        <taxon>Acariformes</taxon>
        <taxon>Sarcoptiformes</taxon>
        <taxon>Astigmata</taxon>
        <taxon>Psoroptidia</taxon>
        <taxon>Analgoidea</taxon>
        <taxon>Pyroglyphidae</taxon>
        <taxon>Dermatophagoidinae</taxon>
        <taxon>Dermatophagoides</taxon>
    </lineage>
</organism>
<dbReference type="GO" id="GO:0042393">
    <property type="term" value="F:histone binding"/>
    <property type="evidence" value="ECO:0007669"/>
    <property type="project" value="TreeGrafter"/>
</dbReference>
<comment type="caution">
    <text evidence="3">The sequence shown here is derived from an EMBL/GenBank/DDBJ whole genome shotgun (WGS) entry which is preliminary data.</text>
</comment>
<dbReference type="Proteomes" id="UP000828236">
    <property type="component" value="Unassembled WGS sequence"/>
</dbReference>